<dbReference type="OrthoDB" id="5599163at2759"/>
<organism evidence="3 4">
    <name type="scientific">Austropuccinia psidii MF-1</name>
    <dbReference type="NCBI Taxonomy" id="1389203"/>
    <lineage>
        <taxon>Eukaryota</taxon>
        <taxon>Fungi</taxon>
        <taxon>Dikarya</taxon>
        <taxon>Basidiomycota</taxon>
        <taxon>Pucciniomycotina</taxon>
        <taxon>Pucciniomycetes</taxon>
        <taxon>Pucciniales</taxon>
        <taxon>Sphaerophragmiaceae</taxon>
        <taxon>Austropuccinia</taxon>
    </lineage>
</organism>
<feature type="compositionally biased region" description="Basic and acidic residues" evidence="1">
    <location>
        <begin position="33"/>
        <end position="42"/>
    </location>
</feature>
<keyword evidence="2" id="KW-0812">Transmembrane</keyword>
<reference evidence="3" key="1">
    <citation type="submission" date="2021-03" db="EMBL/GenBank/DDBJ databases">
        <title>Draft genome sequence of rust myrtle Austropuccinia psidii MF-1, a brazilian biotype.</title>
        <authorList>
            <person name="Quecine M.C."/>
            <person name="Pachon D.M.R."/>
            <person name="Bonatelli M.L."/>
            <person name="Correr F.H."/>
            <person name="Franceschini L.M."/>
            <person name="Leite T.F."/>
            <person name="Margarido G.R.A."/>
            <person name="Almeida C.A."/>
            <person name="Ferrarezi J.A."/>
            <person name="Labate C.A."/>
        </authorList>
    </citation>
    <scope>NUCLEOTIDE SEQUENCE</scope>
    <source>
        <strain evidence="3">MF-1</strain>
    </source>
</reference>
<name>A0A9Q3K0K8_9BASI</name>
<comment type="caution">
    <text evidence="3">The sequence shown here is derived from an EMBL/GenBank/DDBJ whole genome shotgun (WGS) entry which is preliminary data.</text>
</comment>
<evidence type="ECO:0000313" key="4">
    <source>
        <dbReference type="Proteomes" id="UP000765509"/>
    </source>
</evidence>
<dbReference type="EMBL" id="AVOT02090747">
    <property type="protein sequence ID" value="MBW0572775.1"/>
    <property type="molecule type" value="Genomic_DNA"/>
</dbReference>
<evidence type="ECO:0000256" key="1">
    <source>
        <dbReference type="SAM" id="MobiDB-lite"/>
    </source>
</evidence>
<keyword evidence="2" id="KW-1133">Transmembrane helix</keyword>
<gene>
    <name evidence="3" type="ORF">O181_112490</name>
</gene>
<proteinExistence type="predicted"/>
<evidence type="ECO:0000313" key="3">
    <source>
        <dbReference type="EMBL" id="MBW0572775.1"/>
    </source>
</evidence>
<keyword evidence="2" id="KW-0472">Membrane</keyword>
<dbReference type="AlphaFoldDB" id="A0A9Q3K0K8"/>
<evidence type="ECO:0000256" key="2">
    <source>
        <dbReference type="SAM" id="Phobius"/>
    </source>
</evidence>
<sequence>MEAQSNAARYKSVLKKVRPVNEAMPQDLIPPLERPESSRDPYETPLKPNPPLFIETLKVKEERISMINFRPVTTTKNDPPPLVLRQFQPGTNWPHHIFMANFTPSGALWHFGHILPSLASLANSQIPNPQASIFVLGPLAIIIGFGTPLFIRGSWPFWAI</sequence>
<accession>A0A9Q3K0K8</accession>
<feature type="region of interest" description="Disordered" evidence="1">
    <location>
        <begin position="21"/>
        <end position="45"/>
    </location>
</feature>
<protein>
    <submittedName>
        <fullName evidence="3">Uncharacterized protein</fullName>
    </submittedName>
</protein>
<feature type="transmembrane region" description="Helical" evidence="2">
    <location>
        <begin position="131"/>
        <end position="151"/>
    </location>
</feature>
<keyword evidence="4" id="KW-1185">Reference proteome</keyword>
<dbReference type="Proteomes" id="UP000765509">
    <property type="component" value="Unassembled WGS sequence"/>
</dbReference>